<dbReference type="Pfam" id="PF20249">
    <property type="entry name" value="VasX_N"/>
    <property type="match status" value="1"/>
</dbReference>
<evidence type="ECO:0000256" key="1">
    <source>
        <dbReference type="SAM" id="Phobius"/>
    </source>
</evidence>
<evidence type="ECO:0000313" key="3">
    <source>
        <dbReference type="EMBL" id="GJB94246.1"/>
    </source>
</evidence>
<proteinExistence type="predicted"/>
<name>A0ABD0BDI8_AERCA</name>
<feature type="domain" description="Toxin VasX N-terminal region" evidence="2">
    <location>
        <begin position="23"/>
        <end position="159"/>
    </location>
</feature>
<accession>A0ABD0BDI8</accession>
<dbReference type="InterPro" id="IPR046864">
    <property type="entry name" value="VasX_N"/>
</dbReference>
<evidence type="ECO:0000313" key="4">
    <source>
        <dbReference type="Proteomes" id="UP000737420"/>
    </source>
</evidence>
<dbReference type="EMBL" id="BPOP01000085">
    <property type="protein sequence ID" value="GJB94246.1"/>
    <property type="molecule type" value="Genomic_DNA"/>
</dbReference>
<feature type="transmembrane region" description="Helical" evidence="1">
    <location>
        <begin position="682"/>
        <end position="705"/>
    </location>
</feature>
<protein>
    <recommendedName>
        <fullName evidence="2">Toxin VasX N-terminal region domain-containing protein</fullName>
    </recommendedName>
</protein>
<keyword evidence="1" id="KW-1133">Transmembrane helix</keyword>
<keyword evidence="1" id="KW-0812">Transmembrane</keyword>
<organism evidence="3 4">
    <name type="scientific">Aeromonas caviae</name>
    <name type="common">Aeromonas punctata</name>
    <dbReference type="NCBI Taxonomy" id="648"/>
    <lineage>
        <taxon>Bacteria</taxon>
        <taxon>Pseudomonadati</taxon>
        <taxon>Pseudomonadota</taxon>
        <taxon>Gammaproteobacteria</taxon>
        <taxon>Aeromonadales</taxon>
        <taxon>Aeromonadaceae</taxon>
        <taxon>Aeromonas</taxon>
    </lineage>
</organism>
<gene>
    <name evidence="3" type="ORF">KAM382_43070</name>
</gene>
<keyword evidence="1" id="KW-0472">Membrane</keyword>
<sequence>MSTPNQAAQCANTTDSKSPAGVCPLKNKKIAIIPVRYALDEPFSPPQKQPHPVPAGAGFVVPLKLKESGYALRQLRDGWLYVYDEKTKTFDEYEIKGSTFISQSKGSKGHLLYPASHTLSLAYSPLRWTGRIKHEMEKSGGLRTTWMRQVKLGSFASTMKAPHCGLPDVLDKVADLGMPNKGFVLSSTPLAKPAEEDKQGIKLLAHKPASSPTAYKAGIPDPKSAMVVALEDPLADLADLSMKVNQLLAKREALLGKDDATIKVNSHKLMMAEVTRNLARVRLDEKELPASVRGNVARTQAFEEALDEYLGDRYLADMESMTAEPGMVRFNSPMEKRADEKLKIMREQYGFNPSQKQFSQWKERAAFQDEVNWSGLNAFIKQYQVPLNELGLALTRAHEDLFNGVARLKADPLPFGLDNRTTQGQAYLQTLFAEAGPVLSLSCHTEERKKALEKLLGEKSRDNLLALAPYGFDAALHKGLSELTVDNAWLSTSSGDMTALFSRIAELETLLGEERLKQKPWFQKVEAVIGAMKEAGKSMAKGAHAQIMAAILPHAWKNSLAGNLRLVLLESLLGDQPLQVNRDYRMLHNRFQQKVWIIVKEMSAISSPPPGRSTTVKAINGQLKTLQQQLDTLIASEMPLLVKLKGDLYQQQARQYVGDYLAGVRSGVNQRITAMNERIPNLATFGGLVALLNLWNLTVVIAGTAQNAQSIGRERANMQLGSAFAWTGNAIAALYQGAAWEKLKPLAAQDGNPLRSLSIKIAIKEGEHAVLVRSFAWRMVAFSSLGMAAAGAEMWDTFQASKDPLISSMEKTLLQMKAGVLLGQGIIFGAQLFYLLGNGLGFSSVAAIFAPWMLVGLFVLGAAYLVLTVLLNIFKRSDLEKWLLQSTWGKQPANWSTEDELARFEMLVNKPGASLTVVRTAPQGWMDTGRSQWQLQLSLPAHLRGQTIGLNVTSQPLASAGQMIPARSKQELDRYLAAMKPKMIETLRGRWDDMVYSLPLGVDTNSAIKVELGYLGGMIQRECIFKGSSSSGGPVTLNSSSGDLGTMPALVVGKQGNK</sequence>
<reference evidence="3 4" key="1">
    <citation type="submission" date="2021-07" db="EMBL/GenBank/DDBJ databases">
        <title>Draft genome sequence of carbapenem-resistant Aeromonas spp. in Japan.</title>
        <authorList>
            <person name="Maehana S."/>
            <person name="Suzuki M."/>
            <person name="Kitasato H."/>
        </authorList>
    </citation>
    <scope>NUCLEOTIDE SEQUENCE [LARGE SCALE GENOMIC DNA]</scope>
    <source>
        <strain evidence="3 4">KAM382</strain>
    </source>
</reference>
<feature type="transmembrane region" description="Helical" evidence="1">
    <location>
        <begin position="849"/>
        <end position="874"/>
    </location>
</feature>
<comment type="caution">
    <text evidence="3">The sequence shown here is derived from an EMBL/GenBank/DDBJ whole genome shotgun (WGS) entry which is preliminary data.</text>
</comment>
<dbReference type="CDD" id="cd20708">
    <property type="entry name" value="MIX_IV"/>
    <property type="match status" value="1"/>
</dbReference>
<evidence type="ECO:0000259" key="2">
    <source>
        <dbReference type="Pfam" id="PF20249"/>
    </source>
</evidence>
<feature type="transmembrane region" description="Helical" evidence="1">
    <location>
        <begin position="818"/>
        <end position="837"/>
    </location>
</feature>
<dbReference type="AlphaFoldDB" id="A0ABD0BDI8"/>
<dbReference type="RefSeq" id="WP_223949516.1">
    <property type="nucleotide sequence ID" value="NZ_AP024402.1"/>
</dbReference>
<dbReference type="Proteomes" id="UP000737420">
    <property type="component" value="Unassembled WGS sequence"/>
</dbReference>